<sequence length="266" mass="27948">MKGKMKLSAMAIALAWLLFMDSTRAATVSSPSPSPAPAPAPDYVNLTELLSVAGPFHLFLEKLESTKVIDTFQNQANNTDQGITIFAPKDKAFSSLKKPSLSNLTSDQLKSLMLYHAIPEYYSLADFKNLSQQGPTSTFAGGLYALNFTDNKGSVSLDSGWSQTLISSSVYSTRPVALYQVDSVLLPEAIFGKAPPPAPAPAPAPDTFTPADVSPSGSQENPFSPKSSPSTSANAAASRPVAMTALFSPVVALVHLLLVAGGVVVL</sequence>
<keyword evidence="9" id="KW-0812">Transmembrane</keyword>
<evidence type="ECO:0000256" key="8">
    <source>
        <dbReference type="SAM" id="MobiDB-lite"/>
    </source>
</evidence>
<dbReference type="PANTHER" id="PTHR32077">
    <property type="entry name" value="FASCICLIN-LIKE ARABINOGALACTAN PROTEIN"/>
    <property type="match status" value="1"/>
</dbReference>
<dbReference type="HOGENOM" id="CLU_067693_2_0_1"/>
<dbReference type="SUPFAM" id="SSF82153">
    <property type="entry name" value="FAS1 domain"/>
    <property type="match status" value="1"/>
</dbReference>
<evidence type="ECO:0000256" key="9">
    <source>
        <dbReference type="SAM" id="Phobius"/>
    </source>
</evidence>
<dbReference type="OMA" id="LMNLCIW"/>
<dbReference type="PROSITE" id="PS50213">
    <property type="entry name" value="FAS1"/>
    <property type="match status" value="1"/>
</dbReference>
<reference evidence="13" key="1">
    <citation type="journal article" date="2013" name="Science">
        <title>The Amborella genome and the evolution of flowering plants.</title>
        <authorList>
            <consortium name="Amborella Genome Project"/>
        </authorList>
    </citation>
    <scope>NUCLEOTIDE SEQUENCE [LARGE SCALE GENOMIC DNA]</scope>
</reference>
<accession>W1NKL2</accession>
<dbReference type="PANTHER" id="PTHR32077:SF3">
    <property type="entry name" value="FASCICLIN-LIKE ARABINOGALACTAN PROTEIN 7"/>
    <property type="match status" value="1"/>
</dbReference>
<comment type="similarity">
    <text evidence="2">Belongs to the fasciclin-like AGP family.</text>
</comment>
<feature type="chain" id="PRO_5004806647" description="FAS1 domain-containing protein" evidence="10">
    <location>
        <begin position="26"/>
        <end position="266"/>
    </location>
</feature>
<dbReference type="FunFam" id="2.30.180.10:FF:000012">
    <property type="entry name" value="Fasciclin-like arabinogalactan protein 7"/>
    <property type="match status" value="1"/>
</dbReference>
<keyword evidence="5 10" id="KW-0732">Signal</keyword>
<dbReference type="Gene3D" id="2.30.180.10">
    <property type="entry name" value="FAS1 domain"/>
    <property type="match status" value="1"/>
</dbReference>
<keyword evidence="3" id="KW-1003">Cell membrane</keyword>
<protein>
    <recommendedName>
        <fullName evidence="11">FAS1 domain-containing protein</fullName>
    </recommendedName>
</protein>
<evidence type="ECO:0000256" key="10">
    <source>
        <dbReference type="SAM" id="SignalP"/>
    </source>
</evidence>
<evidence type="ECO:0000256" key="2">
    <source>
        <dbReference type="ARBA" id="ARBA00007843"/>
    </source>
</evidence>
<dbReference type="EMBL" id="KI397142">
    <property type="protein sequence ID" value="ERM96357.1"/>
    <property type="molecule type" value="Genomic_DNA"/>
</dbReference>
<gene>
    <name evidence="12" type="ORF">AMTR_s00001p00224100</name>
</gene>
<feature type="transmembrane region" description="Helical" evidence="9">
    <location>
        <begin position="241"/>
        <end position="265"/>
    </location>
</feature>
<keyword evidence="4" id="KW-0325">Glycoprotein</keyword>
<dbReference type="SMART" id="SM00554">
    <property type="entry name" value="FAS1"/>
    <property type="match status" value="1"/>
</dbReference>
<keyword evidence="4" id="KW-0449">Lipoprotein</keyword>
<evidence type="ECO:0000256" key="5">
    <source>
        <dbReference type="ARBA" id="ARBA00022729"/>
    </source>
</evidence>
<feature type="compositionally biased region" description="Low complexity" evidence="8">
    <location>
        <begin position="222"/>
        <end position="234"/>
    </location>
</feature>
<evidence type="ECO:0000313" key="12">
    <source>
        <dbReference type="EMBL" id="ERM96357.1"/>
    </source>
</evidence>
<evidence type="ECO:0000256" key="6">
    <source>
        <dbReference type="ARBA" id="ARBA00023136"/>
    </source>
</evidence>
<dbReference type="Proteomes" id="UP000017836">
    <property type="component" value="Unassembled WGS sequence"/>
</dbReference>
<dbReference type="InterPro" id="IPR036378">
    <property type="entry name" value="FAS1_dom_sf"/>
</dbReference>
<dbReference type="KEGG" id="atr:18424289"/>
<evidence type="ECO:0000256" key="3">
    <source>
        <dbReference type="ARBA" id="ARBA00022475"/>
    </source>
</evidence>
<dbReference type="GO" id="GO:0005886">
    <property type="term" value="C:plasma membrane"/>
    <property type="evidence" value="ECO:0000318"/>
    <property type="project" value="GO_Central"/>
</dbReference>
<dbReference type="InterPro" id="IPR045003">
    <property type="entry name" value="FLA_A"/>
</dbReference>
<feature type="region of interest" description="Disordered" evidence="8">
    <location>
        <begin position="196"/>
        <end position="234"/>
    </location>
</feature>
<dbReference type="Gramene" id="ERM96357">
    <property type="protein sequence ID" value="ERM96357"/>
    <property type="gene ID" value="AMTR_s00001p00224100"/>
</dbReference>
<keyword evidence="4" id="KW-0336">GPI-anchor</keyword>
<evidence type="ECO:0000256" key="4">
    <source>
        <dbReference type="ARBA" id="ARBA00022622"/>
    </source>
</evidence>
<dbReference type="AlphaFoldDB" id="W1NKL2"/>
<dbReference type="Pfam" id="PF02469">
    <property type="entry name" value="Fasciclin"/>
    <property type="match status" value="1"/>
</dbReference>
<comment type="subcellular location">
    <subcellularLocation>
        <location evidence="1">Cell membrane</location>
        <topology evidence="1">Lipid-anchor</topology>
        <topology evidence="1">GPI-anchor</topology>
    </subcellularLocation>
</comment>
<organism evidence="12 13">
    <name type="scientific">Amborella trichopoda</name>
    <dbReference type="NCBI Taxonomy" id="13333"/>
    <lineage>
        <taxon>Eukaryota</taxon>
        <taxon>Viridiplantae</taxon>
        <taxon>Streptophyta</taxon>
        <taxon>Embryophyta</taxon>
        <taxon>Tracheophyta</taxon>
        <taxon>Spermatophyta</taxon>
        <taxon>Magnoliopsida</taxon>
        <taxon>Amborellales</taxon>
        <taxon>Amborellaceae</taxon>
        <taxon>Amborella</taxon>
    </lineage>
</organism>
<keyword evidence="13" id="KW-1185">Reference proteome</keyword>
<feature type="domain" description="FAS1" evidence="11">
    <location>
        <begin position="43"/>
        <end position="185"/>
    </location>
</feature>
<feature type="signal peptide" evidence="10">
    <location>
        <begin position="1"/>
        <end position="25"/>
    </location>
</feature>
<evidence type="ECO:0000313" key="13">
    <source>
        <dbReference type="Proteomes" id="UP000017836"/>
    </source>
</evidence>
<keyword evidence="9" id="KW-1133">Transmembrane helix</keyword>
<name>W1NKL2_AMBTC</name>
<dbReference type="GO" id="GO:0098552">
    <property type="term" value="C:side of membrane"/>
    <property type="evidence" value="ECO:0007669"/>
    <property type="project" value="UniProtKB-KW"/>
</dbReference>
<dbReference type="InterPro" id="IPR000782">
    <property type="entry name" value="FAS1_domain"/>
</dbReference>
<dbReference type="eggNOG" id="ENOG502QV96">
    <property type="taxonomic scope" value="Eukaryota"/>
</dbReference>
<dbReference type="OrthoDB" id="286301at2759"/>
<evidence type="ECO:0000256" key="1">
    <source>
        <dbReference type="ARBA" id="ARBA00004609"/>
    </source>
</evidence>
<dbReference type="GO" id="GO:0009834">
    <property type="term" value="P:plant-type secondary cell wall biogenesis"/>
    <property type="evidence" value="ECO:0000318"/>
    <property type="project" value="GO_Central"/>
</dbReference>
<evidence type="ECO:0000259" key="11">
    <source>
        <dbReference type="PROSITE" id="PS50213"/>
    </source>
</evidence>
<proteinExistence type="inferred from homology"/>
<evidence type="ECO:0000256" key="7">
    <source>
        <dbReference type="ARBA" id="ARBA00024686"/>
    </source>
</evidence>
<comment type="function">
    <text evidence="7">May be a cell surface adhesion protein.</text>
</comment>
<keyword evidence="6 9" id="KW-0472">Membrane</keyword>